<feature type="transmembrane region" description="Helical" evidence="6">
    <location>
        <begin position="151"/>
        <end position="168"/>
    </location>
</feature>
<evidence type="ECO:0000256" key="2">
    <source>
        <dbReference type="ARBA" id="ARBA00010199"/>
    </source>
</evidence>
<evidence type="ECO:0000256" key="4">
    <source>
        <dbReference type="ARBA" id="ARBA00022989"/>
    </source>
</evidence>
<feature type="transmembrane region" description="Helical" evidence="6">
    <location>
        <begin position="285"/>
        <end position="316"/>
    </location>
</feature>
<evidence type="ECO:0000256" key="5">
    <source>
        <dbReference type="ARBA" id="ARBA00023136"/>
    </source>
</evidence>
<evidence type="ECO:0000313" key="7">
    <source>
        <dbReference type="EMBL" id="RCK60578.1"/>
    </source>
</evidence>
<dbReference type="InterPro" id="IPR002528">
    <property type="entry name" value="MATE_fam"/>
</dbReference>
<keyword evidence="8" id="KW-1185">Reference proteome</keyword>
<dbReference type="Proteomes" id="UP000253472">
    <property type="component" value="Unassembled WGS sequence"/>
</dbReference>
<feature type="transmembrane region" description="Helical" evidence="6">
    <location>
        <begin position="489"/>
        <end position="508"/>
    </location>
</feature>
<dbReference type="EMBL" id="QLNQ01000026">
    <property type="protein sequence ID" value="RCK60578.1"/>
    <property type="molecule type" value="Genomic_DNA"/>
</dbReference>
<evidence type="ECO:0000313" key="8">
    <source>
        <dbReference type="Proteomes" id="UP000253472"/>
    </source>
</evidence>
<dbReference type="Pfam" id="PF01554">
    <property type="entry name" value="MatE"/>
    <property type="match status" value="2"/>
</dbReference>
<dbReference type="GO" id="GO:1990961">
    <property type="term" value="P:xenobiotic detoxification by transmembrane export across the plasma membrane"/>
    <property type="evidence" value="ECO:0007669"/>
    <property type="project" value="InterPro"/>
</dbReference>
<dbReference type="AlphaFoldDB" id="A0A367Y448"/>
<feature type="transmembrane region" description="Helical" evidence="6">
    <location>
        <begin position="375"/>
        <end position="395"/>
    </location>
</feature>
<accession>A0A367Y448</accession>
<feature type="transmembrane region" description="Helical" evidence="6">
    <location>
        <begin position="111"/>
        <end position="131"/>
    </location>
</feature>
<comment type="similarity">
    <text evidence="2">Belongs to the multi antimicrobial extrusion (MATE) (TC 2.A.66.1) family.</text>
</comment>
<organism evidence="7 8">
    <name type="scientific">Candida viswanathii</name>
    <dbReference type="NCBI Taxonomy" id="5486"/>
    <lineage>
        <taxon>Eukaryota</taxon>
        <taxon>Fungi</taxon>
        <taxon>Dikarya</taxon>
        <taxon>Ascomycota</taxon>
        <taxon>Saccharomycotina</taxon>
        <taxon>Pichiomycetes</taxon>
        <taxon>Debaryomycetaceae</taxon>
        <taxon>Candida/Lodderomyces clade</taxon>
        <taxon>Candida</taxon>
    </lineage>
</organism>
<dbReference type="NCBIfam" id="TIGR00797">
    <property type="entry name" value="matE"/>
    <property type="match status" value="1"/>
</dbReference>
<dbReference type="InterPro" id="IPR045069">
    <property type="entry name" value="MATE_euk"/>
</dbReference>
<feature type="transmembrane region" description="Helical" evidence="6">
    <location>
        <begin position="227"/>
        <end position="245"/>
    </location>
</feature>
<keyword evidence="4 6" id="KW-1133">Transmembrane helix</keyword>
<dbReference type="OrthoDB" id="2126698at2759"/>
<dbReference type="GO" id="GO:0015297">
    <property type="term" value="F:antiporter activity"/>
    <property type="evidence" value="ECO:0007669"/>
    <property type="project" value="InterPro"/>
</dbReference>
<dbReference type="CDD" id="cd13132">
    <property type="entry name" value="MATE_eukaryotic"/>
    <property type="match status" value="1"/>
</dbReference>
<evidence type="ECO:0000256" key="3">
    <source>
        <dbReference type="ARBA" id="ARBA00022692"/>
    </source>
</evidence>
<name>A0A367Y448_9ASCO</name>
<dbReference type="GO" id="GO:0042910">
    <property type="term" value="F:xenobiotic transmembrane transporter activity"/>
    <property type="evidence" value="ECO:0007669"/>
    <property type="project" value="InterPro"/>
</dbReference>
<feature type="transmembrane region" description="Helical" evidence="6">
    <location>
        <begin position="514"/>
        <end position="537"/>
    </location>
</feature>
<sequence length="575" mass="63589">MSENEVSPLLPLVSRPESIDENEIIQYVQHRRQSIAASTISNDNFPKTFNFQHSIPPTTPPMSPQLGRTVSNISSKSHNIQDIISNHPLTLAPEPKTSTYTECTKILKYSVPLIITFLLQYSLTVASVFSVGNLGSNELAAISLSSMTANISGYAIIQGVSTCLDTLCAQSYGRKDYNSVGVHFVRCTYLLLLLYIPMGILWMWGSYPLLISIIGDGTGESEKMCRLASQYLQVLSIGVPGFIMFENGKHYLQSQGIFHASTIVLCVCAPMNALLNYLLVWDKSIGLGFIGAPISVVITNWVMCISLFAYIFFINGYQCWPKEKLTNRIFFTNWKKMINLSIPGVLMIEAEWFAFEIITLEAARFGTETLAAQSIISTTCVIFYQIPFALSIAAGTRIAWYIGAASKKSAQITTKATIYTSLALGLLNCLLLFSFRGMLVRLYTTDKVVIELAKKVLVIGAIYQINDCLSCATAGALRGQGRQMIGGIMNLIGYYVIALPFAFVFAFVLDFELFGLWMGMLIALMFVSLSQLFFVLISNWDKIIQDCIEEGIVEDGNLNIEAHSMLPSMSNSVVV</sequence>
<feature type="transmembrane region" description="Helical" evidence="6">
    <location>
        <begin position="189"/>
        <end position="207"/>
    </location>
</feature>
<reference evidence="7 8" key="1">
    <citation type="submission" date="2018-06" db="EMBL/GenBank/DDBJ databases">
        <title>Whole genome sequencing of Candida tropicalis (genome annotated by CSBL at Korea University).</title>
        <authorList>
            <person name="Ahn J."/>
        </authorList>
    </citation>
    <scope>NUCLEOTIDE SEQUENCE [LARGE SCALE GENOMIC DNA]</scope>
    <source>
        <strain evidence="7 8">ATCC 20962</strain>
    </source>
</reference>
<dbReference type="STRING" id="5486.A0A367Y448"/>
<comment type="subcellular location">
    <subcellularLocation>
        <location evidence="1">Membrane</location>
        <topology evidence="1">Multi-pass membrane protein</topology>
    </subcellularLocation>
</comment>
<dbReference type="PANTHER" id="PTHR11206">
    <property type="entry name" value="MULTIDRUG RESISTANCE PROTEIN"/>
    <property type="match status" value="1"/>
</dbReference>
<keyword evidence="3 6" id="KW-0812">Transmembrane</keyword>
<dbReference type="GO" id="GO:0016020">
    <property type="term" value="C:membrane"/>
    <property type="evidence" value="ECO:0007669"/>
    <property type="project" value="UniProtKB-SubCell"/>
</dbReference>
<comment type="caution">
    <text evidence="7">The sequence shown here is derived from an EMBL/GenBank/DDBJ whole genome shotgun (WGS) entry which is preliminary data.</text>
</comment>
<evidence type="ECO:0000256" key="1">
    <source>
        <dbReference type="ARBA" id="ARBA00004141"/>
    </source>
</evidence>
<gene>
    <name evidence="7" type="primary">ERC1_2</name>
    <name evidence="7" type="ORF">Cantr_08667</name>
</gene>
<protein>
    <submittedName>
        <fullName evidence="7">Ethionine resistance-conferring protein 1</fullName>
    </submittedName>
</protein>
<keyword evidence="5 6" id="KW-0472">Membrane</keyword>
<proteinExistence type="inferred from homology"/>
<evidence type="ECO:0000256" key="6">
    <source>
        <dbReference type="SAM" id="Phobius"/>
    </source>
</evidence>
<feature type="transmembrane region" description="Helical" evidence="6">
    <location>
        <begin position="257"/>
        <end position="279"/>
    </location>
</feature>
<feature type="transmembrane region" description="Helical" evidence="6">
    <location>
        <begin position="416"/>
        <end position="436"/>
    </location>
</feature>